<dbReference type="OrthoDB" id="202415at2759"/>
<organism evidence="3 4">
    <name type="scientific">Pseudovirgaria hyperparasitica</name>
    <dbReference type="NCBI Taxonomy" id="470096"/>
    <lineage>
        <taxon>Eukaryota</taxon>
        <taxon>Fungi</taxon>
        <taxon>Dikarya</taxon>
        <taxon>Ascomycota</taxon>
        <taxon>Pezizomycotina</taxon>
        <taxon>Dothideomycetes</taxon>
        <taxon>Dothideomycetes incertae sedis</taxon>
        <taxon>Acrospermales</taxon>
        <taxon>Acrospermaceae</taxon>
        <taxon>Pseudovirgaria</taxon>
    </lineage>
</organism>
<reference evidence="3" key="1">
    <citation type="journal article" date="2020" name="Stud. Mycol.">
        <title>101 Dothideomycetes genomes: a test case for predicting lifestyles and emergence of pathogens.</title>
        <authorList>
            <person name="Haridas S."/>
            <person name="Albert R."/>
            <person name="Binder M."/>
            <person name="Bloem J."/>
            <person name="Labutti K."/>
            <person name="Salamov A."/>
            <person name="Andreopoulos B."/>
            <person name="Baker S."/>
            <person name="Barry K."/>
            <person name="Bills G."/>
            <person name="Bluhm B."/>
            <person name="Cannon C."/>
            <person name="Castanera R."/>
            <person name="Culley D."/>
            <person name="Daum C."/>
            <person name="Ezra D."/>
            <person name="Gonzalez J."/>
            <person name="Henrissat B."/>
            <person name="Kuo A."/>
            <person name="Liang C."/>
            <person name="Lipzen A."/>
            <person name="Lutzoni F."/>
            <person name="Magnuson J."/>
            <person name="Mondo S."/>
            <person name="Nolan M."/>
            <person name="Ohm R."/>
            <person name="Pangilinan J."/>
            <person name="Park H.-J."/>
            <person name="Ramirez L."/>
            <person name="Alfaro M."/>
            <person name="Sun H."/>
            <person name="Tritt A."/>
            <person name="Yoshinaga Y."/>
            <person name="Zwiers L.-H."/>
            <person name="Turgeon B."/>
            <person name="Goodwin S."/>
            <person name="Spatafora J."/>
            <person name="Crous P."/>
            <person name="Grigoriev I."/>
        </authorList>
    </citation>
    <scope>NUCLEOTIDE SEQUENCE</scope>
    <source>
        <strain evidence="3">CBS 121739</strain>
    </source>
</reference>
<gene>
    <name evidence="3" type="ORF">EJ05DRAFT_388799</name>
</gene>
<dbReference type="SMART" id="SM00672">
    <property type="entry name" value="CAP10"/>
    <property type="match status" value="1"/>
</dbReference>
<keyword evidence="1" id="KW-0732">Signal</keyword>
<sequence>MAHVRFTGKPMVACILITIFALALWSFHSPRDLTSVNVAPHGSSDSPPPTLDFDSKIHANDHSFSSEQCDAAFPELYDPITAAVRRRNGSRIRLEDIAINEGRCMLRILVYDNEVFVVDKWDPEGCYIYGFKERAIATLSLIQRAVMSAPPKSVPNAEFAVSLDDLPLRSKNDAVMFALTRQETEEYKDVWLIPDFGYWSWILTRVPSYQRMRQWLFDAEVDAPFINKMDKAVWRGNLRMSGIRYALRDIAAGKEWSDIEDVDVASDDPDYDSSKRLTIEDMCKYKFAIHTEGTSYSGRLKFLQACKSVVVAHPLTWQEFHTHLLIASGKNQNYVRVEENWSTLDRDITHLIDNPLEAEAIATRSFERFGGRYLTPAAISCYWRRLLREWATIQDFEPELYKVEDGKKVLRGVPYSEIVVKF</sequence>
<evidence type="ECO:0000313" key="3">
    <source>
        <dbReference type="EMBL" id="KAF2757405.1"/>
    </source>
</evidence>
<feature type="signal peptide" evidence="1">
    <location>
        <begin position="1"/>
        <end position="25"/>
    </location>
</feature>
<evidence type="ECO:0000313" key="4">
    <source>
        <dbReference type="Proteomes" id="UP000799437"/>
    </source>
</evidence>
<feature type="domain" description="Glycosyl transferase CAP10" evidence="2">
    <location>
        <begin position="153"/>
        <end position="397"/>
    </location>
</feature>
<accession>A0A6A6W4C0</accession>
<dbReference type="PANTHER" id="PTHR12203:SF107">
    <property type="entry name" value="GLYCOSYL TRANSFERASE CAP10 DOMAIN-CONTAINING PROTEIN"/>
    <property type="match status" value="1"/>
</dbReference>
<dbReference type="AlphaFoldDB" id="A0A6A6W4C0"/>
<dbReference type="Pfam" id="PF05686">
    <property type="entry name" value="Glyco_transf_90"/>
    <property type="match status" value="1"/>
</dbReference>
<protein>
    <recommendedName>
        <fullName evidence="2">Glycosyl transferase CAP10 domain-containing protein</fullName>
    </recommendedName>
</protein>
<dbReference type="EMBL" id="ML996573">
    <property type="protein sequence ID" value="KAF2757405.1"/>
    <property type="molecule type" value="Genomic_DNA"/>
</dbReference>
<dbReference type="Proteomes" id="UP000799437">
    <property type="component" value="Unassembled WGS sequence"/>
</dbReference>
<dbReference type="GeneID" id="54482360"/>
<name>A0A6A6W4C0_9PEZI</name>
<proteinExistence type="predicted"/>
<dbReference type="InterPro" id="IPR006598">
    <property type="entry name" value="CAP10"/>
</dbReference>
<dbReference type="RefSeq" id="XP_033599856.1">
    <property type="nucleotide sequence ID" value="XM_033741306.1"/>
</dbReference>
<dbReference type="PANTHER" id="PTHR12203">
    <property type="entry name" value="KDEL LYS-ASP-GLU-LEU CONTAINING - RELATED"/>
    <property type="match status" value="1"/>
</dbReference>
<keyword evidence="4" id="KW-1185">Reference proteome</keyword>
<evidence type="ECO:0000259" key="2">
    <source>
        <dbReference type="SMART" id="SM00672"/>
    </source>
</evidence>
<dbReference type="InterPro" id="IPR051091">
    <property type="entry name" value="O-Glucosyltr/Glycosyltrsf_90"/>
</dbReference>
<feature type="chain" id="PRO_5025686659" description="Glycosyl transferase CAP10 domain-containing protein" evidence="1">
    <location>
        <begin position="26"/>
        <end position="422"/>
    </location>
</feature>
<evidence type="ECO:0000256" key="1">
    <source>
        <dbReference type="SAM" id="SignalP"/>
    </source>
</evidence>